<keyword evidence="3" id="KW-1185">Reference proteome</keyword>
<dbReference type="Proteomes" id="UP001552427">
    <property type="component" value="Unassembled WGS sequence"/>
</dbReference>
<dbReference type="RefSeq" id="WP_364455217.1">
    <property type="nucleotide sequence ID" value="NZ_JBFARM010000008.1"/>
</dbReference>
<organism evidence="2 3">
    <name type="scientific">Nonomuraea bangladeshensis</name>
    <dbReference type="NCBI Taxonomy" id="404385"/>
    <lineage>
        <taxon>Bacteria</taxon>
        <taxon>Bacillati</taxon>
        <taxon>Actinomycetota</taxon>
        <taxon>Actinomycetes</taxon>
        <taxon>Streptosporangiales</taxon>
        <taxon>Streptosporangiaceae</taxon>
        <taxon>Nonomuraea</taxon>
    </lineage>
</organism>
<proteinExistence type="predicted"/>
<keyword evidence="1" id="KW-0472">Membrane</keyword>
<evidence type="ECO:0000313" key="2">
    <source>
        <dbReference type="EMBL" id="MEV4289287.1"/>
    </source>
</evidence>
<evidence type="ECO:0000256" key="1">
    <source>
        <dbReference type="SAM" id="Phobius"/>
    </source>
</evidence>
<protein>
    <submittedName>
        <fullName evidence="2">Uncharacterized protein</fullName>
    </submittedName>
</protein>
<sequence>MLLGGADLLGGVPLRLLDLLVGEALRLGHSRGRVPLGCLDRFDGAPLGGLLVLLCLGGAFVCHVGAGEGVGRDRLGGALLLLGEATRLEFGRGPPEVCPSRRGCRAVAR</sequence>
<name>A0ABV3H9U6_9ACTN</name>
<comment type="caution">
    <text evidence="2">The sequence shown here is derived from an EMBL/GenBank/DDBJ whole genome shotgun (WGS) entry which is preliminary data.</text>
</comment>
<evidence type="ECO:0000313" key="3">
    <source>
        <dbReference type="Proteomes" id="UP001552427"/>
    </source>
</evidence>
<feature type="transmembrane region" description="Helical" evidence="1">
    <location>
        <begin position="45"/>
        <end position="66"/>
    </location>
</feature>
<accession>A0ABV3H9U6</accession>
<gene>
    <name evidence="2" type="ORF">AB0K40_27580</name>
</gene>
<reference evidence="2 3" key="1">
    <citation type="submission" date="2024-06" db="EMBL/GenBank/DDBJ databases">
        <title>The Natural Products Discovery Center: Release of the First 8490 Sequenced Strains for Exploring Actinobacteria Biosynthetic Diversity.</title>
        <authorList>
            <person name="Kalkreuter E."/>
            <person name="Kautsar S.A."/>
            <person name="Yang D."/>
            <person name="Bader C.D."/>
            <person name="Teijaro C.N."/>
            <person name="Fluegel L."/>
            <person name="Davis C.M."/>
            <person name="Simpson J.R."/>
            <person name="Lauterbach L."/>
            <person name="Steele A.D."/>
            <person name="Gui C."/>
            <person name="Meng S."/>
            <person name="Li G."/>
            <person name="Viehrig K."/>
            <person name="Ye F."/>
            <person name="Su P."/>
            <person name="Kiefer A.F."/>
            <person name="Nichols A."/>
            <person name="Cepeda A.J."/>
            <person name="Yan W."/>
            <person name="Fan B."/>
            <person name="Jiang Y."/>
            <person name="Adhikari A."/>
            <person name="Zheng C.-J."/>
            <person name="Schuster L."/>
            <person name="Cowan T.M."/>
            <person name="Smanski M.J."/>
            <person name="Chevrette M.G."/>
            <person name="De Carvalho L.P.S."/>
            <person name="Shen B."/>
        </authorList>
    </citation>
    <scope>NUCLEOTIDE SEQUENCE [LARGE SCALE GENOMIC DNA]</scope>
    <source>
        <strain evidence="2 3">NPDC049574</strain>
    </source>
</reference>
<dbReference type="EMBL" id="JBFARM010000008">
    <property type="protein sequence ID" value="MEV4289287.1"/>
    <property type="molecule type" value="Genomic_DNA"/>
</dbReference>
<keyword evidence="1" id="KW-0812">Transmembrane</keyword>
<keyword evidence="1" id="KW-1133">Transmembrane helix</keyword>